<dbReference type="OrthoDB" id="322at371730"/>
<dbReference type="GeneID" id="15010837"/>
<accession>M4T423</accession>
<dbReference type="RefSeq" id="YP_007674302.1">
    <property type="nucleotide sequence ID" value="NC_020849.1"/>
</dbReference>
<gene>
    <name evidence="1" type="ORF">PYDG_00095</name>
</gene>
<protein>
    <submittedName>
        <fullName evidence="1">Uncharacterized protein</fullName>
    </submittedName>
</protein>
<reference evidence="1 2" key="1">
    <citation type="submission" date="2010-11" db="EMBL/GenBank/DDBJ databases">
        <title>The Genome Sequence of Pseudoalteromonas phage pYD6-A.</title>
        <authorList>
            <consortium name="The Broad Institute Genome Sequencing Platform"/>
            <person name="Henn M.R."/>
            <person name="Wolf A."/>
            <person name="Jost G."/>
            <person name="Levin J."/>
            <person name="Malboeuf C."/>
            <person name="Casali M."/>
            <person name="Russ C."/>
            <person name="Lennon N."/>
            <person name="Chapman S.B."/>
            <person name="Erlich R."/>
            <person name="Young S.K."/>
            <person name="Yandava C."/>
            <person name="Zeng Q."/>
            <person name="Alvarado L."/>
            <person name="Anderson S."/>
            <person name="Berlin A."/>
            <person name="Chen Z."/>
            <person name="Freedman E."/>
            <person name="Gellesch M."/>
            <person name="Goldberg J."/>
            <person name="Green L."/>
            <person name="Griggs A."/>
            <person name="Gujja S."/>
            <person name="Heilman E.R."/>
            <person name="Heiman D."/>
            <person name="Hollinger A."/>
            <person name="Howarth C."/>
            <person name="Larson L."/>
            <person name="Mehta T."/>
            <person name="Pearson M."/>
            <person name="Roberts A."/>
            <person name="Ryan E."/>
            <person name="Saif S."/>
            <person name="Shea T."/>
            <person name="Shenoy N."/>
            <person name="Sisk P."/>
            <person name="Stolte C."/>
            <person name="Sykes S."/>
            <person name="White J."/>
            <person name="Haas B."/>
            <person name="Nusbaum C."/>
            <person name="Birren B."/>
        </authorList>
    </citation>
    <scope>NUCLEOTIDE SEQUENCE [LARGE SCALE GENOMIC DNA]</scope>
    <source>
        <strain evidence="2">pYD6-A</strain>
    </source>
</reference>
<dbReference type="Proteomes" id="UP000204048">
    <property type="component" value="Segment"/>
</dbReference>
<sequence>MGDLMIKRWTTTNDFITYGKTAPANTVVETEGMSSVGDGGALKLYRTGNTGTPSQDFVTRGNNTCTDASGTEWKIIEGTTVTYNGTTDWFNNGFGSTGVGNYVLTDSTWIKATVDTDLTPLESDINTINSSITSIESDVTDINNTLLSKADYADLTKAQEELLSAGSKVYPDDGSVLANGMIVTAGTTHLRVLIGGEPAIVLMSPVASGVVSLLTETSATIGTTPIVFKATTDKGPDNANSFLVSGNQVDDDTVKIQRLFDNSRNITFEDDIATGCRVTAPIKVRSVTSVRGNGNTARIGNEFTDFSTIEKTTNTTVDITNPEQPTQTVDTIMYLDGEWEDGKYPQKLIIEKMALVSKAQDANTHGIYIIQGGNVSFRNVDIFDCAYAIKGYEVWSNVFERVVTNGKIYLQSGTSNTFNQCASGGLSSDGNTSGGFHLSSTYYSTMNACTSDGGISPAYQFSSCNTLTLNSCASEYPLDGGVAGDVGQAIAFTSTGTQAEITNFFLISRPFEEIGSRAAFSFNAPNSNVVFRGGRNALGGFATSDDHVDVYVVGSGNVITFHNYRFFNGDTATPKISWSATAGDSKVIVYDKEGKKYVYYTDGAGNTLVDPIDEIVGDDSQGYVMREDGVLEQWYQVPVASFQTASSTFTTVQGINWYRSAAASFNPYLKPFLNGTLPKVTVEIQSGLAGSRIIIDRVSQAGESATRSGEIQLISVDDFISGGNAYNNLQTVTIRAIGRWA</sequence>
<proteinExistence type="predicted"/>
<organism evidence="1 2">
    <name type="scientific">Pseudoalteromonas phage pYD6-A</name>
    <dbReference type="NCBI Taxonomy" id="754052"/>
    <lineage>
        <taxon>Viruses</taxon>
        <taxon>Duplodnaviria</taxon>
        <taxon>Heunggongvirae</taxon>
        <taxon>Uroviricota</taxon>
        <taxon>Caudoviricetes</taxon>
        <taxon>Schitoviridae</taxon>
        <taxon>Fuhrmanvirinae</taxon>
        <taxon>Matsuvirus</taxon>
        <taxon>Matsuvirus pYD6A</taxon>
    </lineage>
</organism>
<dbReference type="EMBL" id="JF974296">
    <property type="protein sequence ID" value="AGH57624.1"/>
    <property type="molecule type" value="Genomic_DNA"/>
</dbReference>
<evidence type="ECO:0000313" key="2">
    <source>
        <dbReference type="Proteomes" id="UP000204048"/>
    </source>
</evidence>
<evidence type="ECO:0000313" key="1">
    <source>
        <dbReference type="EMBL" id="AGH57624.1"/>
    </source>
</evidence>
<keyword evidence="2" id="KW-1185">Reference proteome</keyword>
<dbReference type="KEGG" id="vg:15010837"/>
<name>M4T423_9CAUD</name>